<dbReference type="CDD" id="cd02440">
    <property type="entry name" value="AdoMet_MTases"/>
    <property type="match status" value="2"/>
</dbReference>
<dbReference type="RefSeq" id="WP_242749806.1">
    <property type="nucleotide sequence ID" value="NZ_CP093846.1"/>
</dbReference>
<evidence type="ECO:0000313" key="2">
    <source>
        <dbReference type="EMBL" id="UNS95876.1"/>
    </source>
</evidence>
<dbReference type="InterPro" id="IPR029063">
    <property type="entry name" value="SAM-dependent_MTases_sf"/>
</dbReference>
<dbReference type="Pfam" id="PF08242">
    <property type="entry name" value="Methyltransf_12"/>
    <property type="match status" value="2"/>
</dbReference>
<sequence length="935" mass="97929">MTASLTDARAARRLRPHLRRLDHVSRTAMTAALRPALPGTADDIADRLPVAPRHRALLERWLAALSAAGEARRDDNGRFDAAASAGDAPSPHELPVLYERLGFPPAMARLHQAALDRLPDLLSDQVALTDLLPEDTEVVAALGAYQRNAFTGRLHERCADLVAGEAARRGPGRMRVVELGGGSGATTEVVLGALRGHHSDYAFTDVSPLYTGAAAERLGVGTALLDVDADFAAQGFPAGSADVVVAANVLHNATDVPATLRGIRRLLASGGTLLLVDSAGDCDTVLTSMQFLLSPPSGSRHAANPRGRFTDGRATTATVFPAAGEWEKDMAEAGFTVRNRYPDDAAGPAPAGQYLWHATAPETGDADLEPLRRALGDRGPEPVCTVGGAEFDAAAVLAAVRHAPATRLPDEAVRFFSDVADAADAADAADMALAVARPQAGPATGPPPHTLVLTGDPAGARAALGTWARGGRVTAVPTATPPARLLADLELVGATEAVLPLVLVRALPAAPTAALTDLSALTRVICTEPGAGPHEATAWSELGPHLEHRAPHAPVGSGSPGVIADTASAAADAALRDLDPHASLDAAHTVARAALHSMLHTFHEAGCYTRPEERRTPEEIAAAVRPADDHRRLLLRWLTVLTGEGLLVADGSGALRCAADPEAYADLDAVWGPARQRWRAAHGSAATVTYARRSAGELLALMWGERSAAELLFPRGGTDTARALYRESATARYQHHAAAALVAAHLRETGGGARRVLEAGGGTATTTEVVLAELDRLPGAPVEYLFTDVSPFFLDHARGRFGDRLRYGLLDVDRNPVEQGHASGSYDVVVAGGVLNAAADTDLSIRGLSRLLMPGGLLVLTEPTREEYWVLASQGFLLTEPRDARSATGASFLTHDQWRAVLDGAGFLPVADLPADGHPLHPLGHRVFAVRRPAA</sequence>
<protein>
    <submittedName>
        <fullName evidence="2">Class I SAM-dependent methyltransferase</fullName>
    </submittedName>
</protein>
<dbReference type="EMBL" id="CP093846">
    <property type="protein sequence ID" value="UNS95876.1"/>
    <property type="molecule type" value="Genomic_DNA"/>
</dbReference>
<evidence type="ECO:0000259" key="1">
    <source>
        <dbReference type="Pfam" id="PF08242"/>
    </source>
</evidence>
<gene>
    <name evidence="2" type="ORF">MMF93_04735</name>
</gene>
<dbReference type="Proteomes" id="UP001202244">
    <property type="component" value="Chromosome"/>
</dbReference>
<feature type="domain" description="Methyltransferase type 12" evidence="1">
    <location>
        <begin position="177"/>
        <end position="273"/>
    </location>
</feature>
<evidence type="ECO:0000313" key="3">
    <source>
        <dbReference type="Proteomes" id="UP001202244"/>
    </source>
</evidence>
<dbReference type="SUPFAM" id="SSF53335">
    <property type="entry name" value="S-adenosyl-L-methionine-dependent methyltransferases"/>
    <property type="match status" value="2"/>
</dbReference>
<reference evidence="2 3" key="1">
    <citation type="journal article" date="2023" name="Microbiol. Spectr.">
        <title>Synergy between Genome Mining, Metabolomics, and Bioinformatics Uncovers Antibacterial Chlorinated Carbazole Alkaloids and Their Biosynthetic Gene Cluster from Streptomyces tubbatahanensis sp. nov., a Novel Actinomycete Isolated from Sulu Sea, Philippines.</title>
        <authorList>
            <person name="Tenebro C.P."/>
            <person name="Trono D.J.V.L."/>
            <person name="Balida L.A.P."/>
            <person name="Bayog L.K.A."/>
            <person name="Bruna J.R."/>
            <person name="Sabido E.M."/>
            <person name="Caspe D.P.C."/>
            <person name="de Los Santos E.L.C."/>
            <person name="Saludes J.P."/>
            <person name="Dalisay D.S."/>
        </authorList>
    </citation>
    <scope>NUCLEOTIDE SEQUENCE [LARGE SCALE GENOMIC DNA]</scope>
    <source>
        <strain evidence="2 3">DSD3025</strain>
    </source>
</reference>
<accession>A0ABY3XN51</accession>
<keyword evidence="2" id="KW-0489">Methyltransferase</keyword>
<feature type="domain" description="Methyltransferase type 12" evidence="1">
    <location>
        <begin position="757"/>
        <end position="858"/>
    </location>
</feature>
<dbReference type="GO" id="GO:0032259">
    <property type="term" value="P:methylation"/>
    <property type="evidence" value="ECO:0007669"/>
    <property type="project" value="UniProtKB-KW"/>
</dbReference>
<dbReference type="Gene3D" id="3.40.50.150">
    <property type="entry name" value="Vaccinia Virus protein VP39"/>
    <property type="match status" value="2"/>
</dbReference>
<dbReference type="GO" id="GO:0008168">
    <property type="term" value="F:methyltransferase activity"/>
    <property type="evidence" value="ECO:0007669"/>
    <property type="project" value="UniProtKB-KW"/>
</dbReference>
<name>A0ABY3XN51_9ACTN</name>
<dbReference type="PANTHER" id="PTHR42912:SF99">
    <property type="entry name" value="METHYLTRANSFERASE TYPE 12 DOMAIN-CONTAINING PROTEIN"/>
    <property type="match status" value="1"/>
</dbReference>
<keyword evidence="3" id="KW-1185">Reference proteome</keyword>
<dbReference type="InterPro" id="IPR013217">
    <property type="entry name" value="Methyltransf_12"/>
</dbReference>
<organism evidence="2 3">
    <name type="scientific">Streptomyces tubbatahanensis</name>
    <dbReference type="NCBI Taxonomy" id="2923272"/>
    <lineage>
        <taxon>Bacteria</taxon>
        <taxon>Bacillati</taxon>
        <taxon>Actinomycetota</taxon>
        <taxon>Actinomycetes</taxon>
        <taxon>Kitasatosporales</taxon>
        <taxon>Streptomycetaceae</taxon>
        <taxon>Streptomyces</taxon>
    </lineage>
</organism>
<keyword evidence="2" id="KW-0808">Transferase</keyword>
<dbReference type="InterPro" id="IPR050508">
    <property type="entry name" value="Methyltransf_Superfamily"/>
</dbReference>
<dbReference type="PANTHER" id="PTHR42912">
    <property type="entry name" value="METHYLTRANSFERASE"/>
    <property type="match status" value="1"/>
</dbReference>
<proteinExistence type="predicted"/>